<accession>A0A645B397</accession>
<evidence type="ECO:0000313" key="2">
    <source>
        <dbReference type="EMBL" id="MPM59922.1"/>
    </source>
</evidence>
<reference evidence="2" key="1">
    <citation type="submission" date="2019-08" db="EMBL/GenBank/DDBJ databases">
        <authorList>
            <person name="Kucharzyk K."/>
            <person name="Murdoch R.W."/>
            <person name="Higgins S."/>
            <person name="Loffler F."/>
        </authorList>
    </citation>
    <scope>NUCLEOTIDE SEQUENCE</scope>
</reference>
<gene>
    <name evidence="2" type="ORF">SDC9_106768</name>
</gene>
<proteinExistence type="predicted"/>
<dbReference type="AlphaFoldDB" id="A0A645B397"/>
<keyword evidence="1" id="KW-0472">Membrane</keyword>
<feature type="transmembrane region" description="Helical" evidence="1">
    <location>
        <begin position="6"/>
        <end position="22"/>
    </location>
</feature>
<dbReference type="EMBL" id="VSSQ01017525">
    <property type="protein sequence ID" value="MPM59922.1"/>
    <property type="molecule type" value="Genomic_DNA"/>
</dbReference>
<organism evidence="2">
    <name type="scientific">bioreactor metagenome</name>
    <dbReference type="NCBI Taxonomy" id="1076179"/>
    <lineage>
        <taxon>unclassified sequences</taxon>
        <taxon>metagenomes</taxon>
        <taxon>ecological metagenomes</taxon>
    </lineage>
</organism>
<protein>
    <submittedName>
        <fullName evidence="2">Uncharacterized protein</fullName>
    </submittedName>
</protein>
<keyword evidence="1" id="KW-0812">Transmembrane</keyword>
<sequence>MWYINMALWLGTIFGFFGWALFRIHKAEKRKKAGAAKKIAAEPAAHK</sequence>
<keyword evidence="1" id="KW-1133">Transmembrane helix</keyword>
<evidence type="ECO:0000256" key="1">
    <source>
        <dbReference type="SAM" id="Phobius"/>
    </source>
</evidence>
<name>A0A645B397_9ZZZZ</name>
<comment type="caution">
    <text evidence="2">The sequence shown here is derived from an EMBL/GenBank/DDBJ whole genome shotgun (WGS) entry which is preliminary data.</text>
</comment>